<keyword evidence="2" id="KW-0808">Transferase</keyword>
<keyword evidence="2" id="KW-0418">Kinase</keyword>
<protein>
    <submittedName>
        <fullName evidence="2">Protein kinase</fullName>
    </submittedName>
</protein>
<sequence length="119" mass="12640">MASFAARSAVLSSLPCLSTVTNMTERGGHYRFVAGGGAKPGAAAALPPASTPHTQEHAHRPCVEERALTRRSGSKRDRETAAATDVGYSKEEHKAATRRAADRAEDTSAPARKHPKVTY</sequence>
<evidence type="ECO:0000313" key="2">
    <source>
        <dbReference type="EMBL" id="RNF22796.1"/>
    </source>
</evidence>
<dbReference type="EMBL" id="MKKU01000129">
    <property type="protein sequence ID" value="RNF22796.1"/>
    <property type="molecule type" value="Genomic_DNA"/>
</dbReference>
<gene>
    <name evidence="2" type="ORF">Tco025E_03111</name>
</gene>
<dbReference type="Proteomes" id="UP000284403">
    <property type="component" value="Unassembled WGS sequence"/>
</dbReference>
<evidence type="ECO:0000313" key="3">
    <source>
        <dbReference type="Proteomes" id="UP000284403"/>
    </source>
</evidence>
<evidence type="ECO:0000256" key="1">
    <source>
        <dbReference type="SAM" id="MobiDB-lite"/>
    </source>
</evidence>
<dbReference type="AlphaFoldDB" id="A0A422PYJ8"/>
<organism evidence="2 3">
    <name type="scientific">Trypanosoma conorhini</name>
    <dbReference type="NCBI Taxonomy" id="83891"/>
    <lineage>
        <taxon>Eukaryota</taxon>
        <taxon>Discoba</taxon>
        <taxon>Euglenozoa</taxon>
        <taxon>Kinetoplastea</taxon>
        <taxon>Metakinetoplastina</taxon>
        <taxon>Trypanosomatida</taxon>
        <taxon>Trypanosomatidae</taxon>
        <taxon>Trypanosoma</taxon>
    </lineage>
</organism>
<feature type="compositionally biased region" description="Basic and acidic residues" evidence="1">
    <location>
        <begin position="54"/>
        <end position="80"/>
    </location>
</feature>
<feature type="region of interest" description="Disordered" evidence="1">
    <location>
        <begin position="36"/>
        <end position="119"/>
    </location>
</feature>
<proteinExistence type="predicted"/>
<feature type="compositionally biased region" description="Basic and acidic residues" evidence="1">
    <location>
        <begin position="88"/>
        <end position="106"/>
    </location>
</feature>
<feature type="non-terminal residue" evidence="2">
    <location>
        <position position="119"/>
    </location>
</feature>
<reference evidence="2 3" key="1">
    <citation type="journal article" date="2018" name="BMC Genomics">
        <title>Genomic comparison of Trypanosoma conorhini and Trypanosoma rangeli to Trypanosoma cruzi strains of high and low virulence.</title>
        <authorList>
            <person name="Bradwell K.R."/>
            <person name="Koparde V.N."/>
            <person name="Matveyev A.V."/>
            <person name="Serrano M.G."/>
            <person name="Alves J.M."/>
            <person name="Parikh H."/>
            <person name="Huang B."/>
            <person name="Lee V."/>
            <person name="Espinosa-Alvarez O."/>
            <person name="Ortiz P.A."/>
            <person name="Costa-Martins A.G."/>
            <person name="Teixeira M.M."/>
            <person name="Buck G.A."/>
        </authorList>
    </citation>
    <scope>NUCLEOTIDE SEQUENCE [LARGE SCALE GENOMIC DNA]</scope>
    <source>
        <strain evidence="2 3">025E</strain>
    </source>
</reference>
<name>A0A422PYJ8_9TRYP</name>
<keyword evidence="3" id="KW-1185">Reference proteome</keyword>
<dbReference type="RefSeq" id="XP_029229957.1">
    <property type="nucleotide sequence ID" value="XM_029370033.1"/>
</dbReference>
<dbReference type="GeneID" id="40316722"/>
<comment type="caution">
    <text evidence="2">The sequence shown here is derived from an EMBL/GenBank/DDBJ whole genome shotgun (WGS) entry which is preliminary data.</text>
</comment>
<accession>A0A422PYJ8</accession>
<dbReference type="GO" id="GO:0016301">
    <property type="term" value="F:kinase activity"/>
    <property type="evidence" value="ECO:0007669"/>
    <property type="project" value="UniProtKB-KW"/>
</dbReference>